<dbReference type="GO" id="GO:0070273">
    <property type="term" value="F:phosphatidylinositol-4-phosphate binding"/>
    <property type="evidence" value="ECO:0007669"/>
    <property type="project" value="InterPro"/>
</dbReference>
<dbReference type="GO" id="GO:0005829">
    <property type="term" value="C:cytosol"/>
    <property type="evidence" value="ECO:0007669"/>
    <property type="project" value="TreeGrafter"/>
</dbReference>
<evidence type="ECO:0000313" key="7">
    <source>
        <dbReference type="Proteomes" id="UP000620124"/>
    </source>
</evidence>
<dbReference type="GO" id="GO:0007030">
    <property type="term" value="P:Golgi organization"/>
    <property type="evidence" value="ECO:0007669"/>
    <property type="project" value="TreeGrafter"/>
</dbReference>
<dbReference type="PANTHER" id="PTHR12704">
    <property type="entry name" value="TRANS-GOLGI PROTEIN GMX33"/>
    <property type="match status" value="1"/>
</dbReference>
<dbReference type="InterPro" id="IPR008628">
    <property type="entry name" value="GPP34-like"/>
</dbReference>
<reference evidence="6" key="1">
    <citation type="submission" date="2020-05" db="EMBL/GenBank/DDBJ databases">
        <title>Mycena genomes resolve the evolution of fungal bioluminescence.</title>
        <authorList>
            <person name="Tsai I.J."/>
        </authorList>
    </citation>
    <scope>NUCLEOTIDE SEQUENCE</scope>
    <source>
        <strain evidence="6">CCC161011</strain>
    </source>
</reference>
<dbReference type="GO" id="GO:0006890">
    <property type="term" value="P:retrograde vesicle-mediated transport, Golgi to endoplasmic reticulum"/>
    <property type="evidence" value="ECO:0007669"/>
    <property type="project" value="TreeGrafter"/>
</dbReference>
<dbReference type="EMBL" id="JACAZI010000005">
    <property type="protein sequence ID" value="KAF7359959.1"/>
    <property type="molecule type" value="Genomic_DNA"/>
</dbReference>
<protein>
    <submittedName>
        <fullName evidence="6">Uncharacterized protein</fullName>
    </submittedName>
</protein>
<dbReference type="PANTHER" id="PTHR12704:SF2">
    <property type="entry name" value="GOLGI PHOSPHOPROTEIN 3 HOMOLOG SAURON"/>
    <property type="match status" value="1"/>
</dbReference>
<accession>A0A8H6YKI5</accession>
<comment type="similarity">
    <text evidence="2">Belongs to the GOLPH3/VPS74 family.</text>
</comment>
<evidence type="ECO:0000256" key="3">
    <source>
        <dbReference type="ARBA" id="ARBA00023034"/>
    </source>
</evidence>
<dbReference type="AlphaFoldDB" id="A0A8H6YKI5"/>
<dbReference type="GO" id="GO:0005802">
    <property type="term" value="C:trans-Golgi network"/>
    <property type="evidence" value="ECO:0007669"/>
    <property type="project" value="TreeGrafter"/>
</dbReference>
<evidence type="ECO:0000256" key="2">
    <source>
        <dbReference type="ARBA" id="ARBA00007284"/>
    </source>
</evidence>
<comment type="caution">
    <text evidence="6">The sequence shown here is derived from an EMBL/GenBank/DDBJ whole genome shotgun (WGS) entry which is preliminary data.</text>
</comment>
<dbReference type="OrthoDB" id="2189106at2759"/>
<dbReference type="GO" id="GO:0043001">
    <property type="term" value="P:Golgi to plasma membrane protein transport"/>
    <property type="evidence" value="ECO:0007669"/>
    <property type="project" value="TreeGrafter"/>
</dbReference>
<dbReference type="GO" id="GO:0048194">
    <property type="term" value="P:Golgi vesicle budding"/>
    <property type="evidence" value="ECO:0007669"/>
    <property type="project" value="TreeGrafter"/>
</dbReference>
<gene>
    <name evidence="6" type="ORF">MVEN_00722800</name>
</gene>
<evidence type="ECO:0000313" key="6">
    <source>
        <dbReference type="EMBL" id="KAF7359959.1"/>
    </source>
</evidence>
<evidence type="ECO:0000256" key="5">
    <source>
        <dbReference type="ARBA" id="ARBA00023136"/>
    </source>
</evidence>
<dbReference type="GO" id="GO:0031985">
    <property type="term" value="C:Golgi cisterna"/>
    <property type="evidence" value="ECO:0007669"/>
    <property type="project" value="TreeGrafter"/>
</dbReference>
<keyword evidence="5" id="KW-0472">Membrane</keyword>
<keyword evidence="4" id="KW-0446">Lipid-binding</keyword>
<proteinExistence type="inferred from homology"/>
<dbReference type="Gene3D" id="1.10.3630.10">
    <property type="entry name" value="yeast vps74-n-term truncation variant domain like"/>
    <property type="match status" value="1"/>
</dbReference>
<dbReference type="InterPro" id="IPR038261">
    <property type="entry name" value="GPP34-like_sf"/>
</dbReference>
<dbReference type="Proteomes" id="UP000620124">
    <property type="component" value="Unassembled WGS sequence"/>
</dbReference>
<sequence>MGVQGPQYTYQGETWNILKIGFQLKQVRVRLAKALINKDVLRMEKRNFLLFDIAKQAAAGGSPLPSALDAAPSGRSASLVRPGQAAERAAVVHAVLRQKAKDEVHNSSDQAQLCVSTATDAIHGGKITQGLVRPPATLISSSSQRNENLCAEITDPLAPPSSWRILLPAYVTSSTPLRDCTALLVQQGIVPSRNTMLQQTRVWTSAPPRSELSPLSRSTSIIGAKHVLAMVLHPHRHDRKVHWHPRYHPIPQPWASMRETGAGVQLRSHRTLAVPAMAASAAYGTHRVLDSNRRTSWKRNRAPPAQEMGLAAAHHGGHAENAQLIQD</sequence>
<keyword evidence="7" id="KW-1185">Reference proteome</keyword>
<comment type="subcellular location">
    <subcellularLocation>
        <location evidence="1">Golgi apparatus membrane</location>
        <topology evidence="1">Peripheral membrane protein</topology>
        <orientation evidence="1">Cytoplasmic side</orientation>
    </subcellularLocation>
</comment>
<dbReference type="GO" id="GO:0000139">
    <property type="term" value="C:Golgi membrane"/>
    <property type="evidence" value="ECO:0007669"/>
    <property type="project" value="UniProtKB-SubCell"/>
</dbReference>
<keyword evidence="3" id="KW-0333">Golgi apparatus</keyword>
<evidence type="ECO:0000256" key="1">
    <source>
        <dbReference type="ARBA" id="ARBA00004255"/>
    </source>
</evidence>
<organism evidence="6 7">
    <name type="scientific">Mycena venus</name>
    <dbReference type="NCBI Taxonomy" id="2733690"/>
    <lineage>
        <taxon>Eukaryota</taxon>
        <taxon>Fungi</taxon>
        <taxon>Dikarya</taxon>
        <taxon>Basidiomycota</taxon>
        <taxon>Agaricomycotina</taxon>
        <taxon>Agaricomycetes</taxon>
        <taxon>Agaricomycetidae</taxon>
        <taxon>Agaricales</taxon>
        <taxon>Marasmiineae</taxon>
        <taxon>Mycenaceae</taxon>
        <taxon>Mycena</taxon>
    </lineage>
</organism>
<evidence type="ECO:0000256" key="4">
    <source>
        <dbReference type="ARBA" id="ARBA00023121"/>
    </source>
</evidence>
<name>A0A8H6YKI5_9AGAR</name>